<name>A0A8H3YG08_9TREE</name>
<accession>A0A8H3YG08</accession>
<feature type="region of interest" description="Disordered" evidence="1">
    <location>
        <begin position="278"/>
        <end position="307"/>
    </location>
</feature>
<feature type="transmembrane region" description="Helical" evidence="2">
    <location>
        <begin position="169"/>
        <end position="191"/>
    </location>
</feature>
<evidence type="ECO:0000256" key="2">
    <source>
        <dbReference type="SAM" id="Phobius"/>
    </source>
</evidence>
<sequence length="422" mass="47312">MTEVSQNPYPVDPTGFLIGSFLAIGLFGCHSTQVYQYYNKFRSDPWRLHILVGWIYGLSVLQVLIITSTAWKYYVDGIQNPKIWGEFWWPLSFQDGLIPLVAFTAQCYFGRRAYILLGRPKWFLWTVWIWGSITALCGIALAVTAFLWAEDPWVSHESFSSRVIGVPSQVVAILWMGLSASLDGFLTLTLIRCLWRARSPTFDSTNDVIKRLIALTLETVLLTHICGAVMCVLFLSQPAAHRTKTTAFWIFLEIITELYALSIVFTINARSAARRILTGPKPQTTPMVASPDPSAGPQRGPQQTRDFHDQRQLDFAVEGYQDISRFSYHFPASTNPASAIPDPPSLTDHARRLDCDVNTSAYQPSPLELSPISPAVDLEKGNQEEDDVKDYGDSGSSTAKPSAESARRAEIAPKRLALFRRR</sequence>
<feature type="region of interest" description="Disordered" evidence="1">
    <location>
        <begin position="360"/>
        <end position="411"/>
    </location>
</feature>
<dbReference type="Proteomes" id="UP000620104">
    <property type="component" value="Unassembled WGS sequence"/>
</dbReference>
<feature type="transmembrane region" description="Helical" evidence="2">
    <location>
        <begin position="91"/>
        <end position="110"/>
    </location>
</feature>
<keyword evidence="2" id="KW-1133">Transmembrane helix</keyword>
<feature type="transmembrane region" description="Helical" evidence="2">
    <location>
        <begin position="16"/>
        <end position="38"/>
    </location>
</feature>
<proteinExistence type="predicted"/>
<gene>
    <name evidence="4" type="ORF">NliqN6_4596</name>
</gene>
<feature type="transmembrane region" description="Helical" evidence="2">
    <location>
        <begin position="247"/>
        <end position="267"/>
    </location>
</feature>
<keyword evidence="2" id="KW-0812">Transmembrane</keyword>
<feature type="transmembrane region" description="Helical" evidence="2">
    <location>
        <begin position="212"/>
        <end position="235"/>
    </location>
</feature>
<dbReference type="OrthoDB" id="2535105at2759"/>
<dbReference type="PANTHER" id="PTHR40465">
    <property type="entry name" value="CHROMOSOME 1, WHOLE GENOME SHOTGUN SEQUENCE"/>
    <property type="match status" value="1"/>
</dbReference>
<organism evidence="4 5">
    <name type="scientific">Naganishia liquefaciens</name>
    <dbReference type="NCBI Taxonomy" id="104408"/>
    <lineage>
        <taxon>Eukaryota</taxon>
        <taxon>Fungi</taxon>
        <taxon>Dikarya</taxon>
        <taxon>Basidiomycota</taxon>
        <taxon>Agaricomycotina</taxon>
        <taxon>Tremellomycetes</taxon>
        <taxon>Filobasidiales</taxon>
        <taxon>Filobasidiaceae</taxon>
        <taxon>Naganishia</taxon>
    </lineage>
</organism>
<keyword evidence="5" id="KW-1185">Reference proteome</keyword>
<dbReference type="AlphaFoldDB" id="A0A8H3YG08"/>
<feature type="transmembrane region" description="Helical" evidence="2">
    <location>
        <begin position="50"/>
        <end position="71"/>
    </location>
</feature>
<dbReference type="PANTHER" id="PTHR40465:SF1">
    <property type="entry name" value="DUF6534 DOMAIN-CONTAINING PROTEIN"/>
    <property type="match status" value="1"/>
</dbReference>
<dbReference type="EMBL" id="BLZA01000030">
    <property type="protein sequence ID" value="GHJ88194.1"/>
    <property type="molecule type" value="Genomic_DNA"/>
</dbReference>
<feature type="transmembrane region" description="Helical" evidence="2">
    <location>
        <begin position="122"/>
        <end position="149"/>
    </location>
</feature>
<reference evidence="4" key="1">
    <citation type="submission" date="2020-07" db="EMBL/GenBank/DDBJ databases">
        <title>Draft Genome Sequence of a Deep-Sea Yeast, Naganishia (Cryptococcus) liquefaciens strain N6.</title>
        <authorList>
            <person name="Han Y.W."/>
            <person name="Kajitani R."/>
            <person name="Morimoto H."/>
            <person name="Parhat M."/>
            <person name="Tsubouchi H."/>
            <person name="Bakenova O."/>
            <person name="Ogata M."/>
            <person name="Argunhan B."/>
            <person name="Aoki R."/>
            <person name="Kajiwara S."/>
            <person name="Itoh T."/>
            <person name="Iwasaki H."/>
        </authorList>
    </citation>
    <scope>NUCLEOTIDE SEQUENCE</scope>
    <source>
        <strain evidence="4">N6</strain>
    </source>
</reference>
<evidence type="ECO:0000259" key="3">
    <source>
        <dbReference type="Pfam" id="PF20152"/>
    </source>
</evidence>
<comment type="caution">
    <text evidence="4">The sequence shown here is derived from an EMBL/GenBank/DDBJ whole genome shotgun (WGS) entry which is preliminary data.</text>
</comment>
<evidence type="ECO:0000313" key="5">
    <source>
        <dbReference type="Proteomes" id="UP000620104"/>
    </source>
</evidence>
<keyword evidence="2" id="KW-0472">Membrane</keyword>
<feature type="domain" description="DUF6534" evidence="3">
    <location>
        <begin position="179"/>
        <end position="271"/>
    </location>
</feature>
<evidence type="ECO:0000256" key="1">
    <source>
        <dbReference type="SAM" id="MobiDB-lite"/>
    </source>
</evidence>
<dbReference type="Pfam" id="PF20152">
    <property type="entry name" value="DUF6534"/>
    <property type="match status" value="1"/>
</dbReference>
<protein>
    <recommendedName>
        <fullName evidence="3">DUF6534 domain-containing protein</fullName>
    </recommendedName>
</protein>
<dbReference type="InterPro" id="IPR045339">
    <property type="entry name" value="DUF6534"/>
</dbReference>
<evidence type="ECO:0000313" key="4">
    <source>
        <dbReference type="EMBL" id="GHJ88194.1"/>
    </source>
</evidence>